<evidence type="ECO:0000313" key="2">
    <source>
        <dbReference type="Proteomes" id="UP000814140"/>
    </source>
</evidence>
<reference evidence="1" key="1">
    <citation type="submission" date="2021-03" db="EMBL/GenBank/DDBJ databases">
        <authorList>
            <consortium name="DOE Joint Genome Institute"/>
            <person name="Ahrendt S."/>
            <person name="Looney B.P."/>
            <person name="Miyauchi S."/>
            <person name="Morin E."/>
            <person name="Drula E."/>
            <person name="Courty P.E."/>
            <person name="Chicoki N."/>
            <person name="Fauchery L."/>
            <person name="Kohler A."/>
            <person name="Kuo A."/>
            <person name="Labutti K."/>
            <person name="Pangilinan J."/>
            <person name="Lipzen A."/>
            <person name="Riley R."/>
            <person name="Andreopoulos W."/>
            <person name="He G."/>
            <person name="Johnson J."/>
            <person name="Barry K.W."/>
            <person name="Grigoriev I.V."/>
            <person name="Nagy L."/>
            <person name="Hibbett D."/>
            <person name="Henrissat B."/>
            <person name="Matheny P.B."/>
            <person name="Labbe J."/>
            <person name="Martin F."/>
        </authorList>
    </citation>
    <scope>NUCLEOTIDE SEQUENCE</scope>
    <source>
        <strain evidence="1">HHB10654</strain>
    </source>
</reference>
<dbReference type="EMBL" id="MU277201">
    <property type="protein sequence ID" value="KAI0063752.1"/>
    <property type="molecule type" value="Genomic_DNA"/>
</dbReference>
<name>A0ACB8T5H5_9AGAM</name>
<reference evidence="1" key="2">
    <citation type="journal article" date="2022" name="New Phytol.">
        <title>Evolutionary transition to the ectomycorrhizal habit in the genomes of a hyperdiverse lineage of mushroom-forming fungi.</title>
        <authorList>
            <person name="Looney B."/>
            <person name="Miyauchi S."/>
            <person name="Morin E."/>
            <person name="Drula E."/>
            <person name="Courty P.E."/>
            <person name="Kohler A."/>
            <person name="Kuo A."/>
            <person name="LaButti K."/>
            <person name="Pangilinan J."/>
            <person name="Lipzen A."/>
            <person name="Riley R."/>
            <person name="Andreopoulos W."/>
            <person name="He G."/>
            <person name="Johnson J."/>
            <person name="Nolan M."/>
            <person name="Tritt A."/>
            <person name="Barry K.W."/>
            <person name="Grigoriev I.V."/>
            <person name="Nagy L.G."/>
            <person name="Hibbett D."/>
            <person name="Henrissat B."/>
            <person name="Matheny P.B."/>
            <person name="Labbe J."/>
            <person name="Martin F.M."/>
        </authorList>
    </citation>
    <scope>NUCLEOTIDE SEQUENCE</scope>
    <source>
        <strain evidence="1">HHB10654</strain>
    </source>
</reference>
<keyword evidence="2" id="KW-1185">Reference proteome</keyword>
<accession>A0ACB8T5H5</accession>
<proteinExistence type="predicted"/>
<sequence length="323" mass="36497">MTDKDVDPTSSMWPSRENIIREIKRLVEGAKSGDHFFFHYAGHSGQKDAKTDKKEVDGLDEYIVACDLEIILDDDLRILLVDPLPSGTRLTAVLDACHSGTLLDLDHYGCNWFIKRRHSFHGMPSDGIVVKTQPKKHKSLDVRLYNLSRGRKLLRSRLASVVNMAWAMVRMRSMVKKSKAAQDEMDVDAGGEVPHVSRCHGKYCAFFVRSGPTVISISACADHQSTWETPHREQGLTSVLCRVLEKNPEMSVDGVGKEVWGKLQDAALQRLWEVMGIRNKSDVNPDHIKRAEQLGLFVFGPQDPVIGSLNRLRMNEVFLHKRQ</sequence>
<dbReference type="Proteomes" id="UP000814140">
    <property type="component" value="Unassembled WGS sequence"/>
</dbReference>
<protein>
    <submittedName>
        <fullName evidence="1">Uncharacterized protein</fullName>
    </submittedName>
</protein>
<evidence type="ECO:0000313" key="1">
    <source>
        <dbReference type="EMBL" id="KAI0063752.1"/>
    </source>
</evidence>
<comment type="caution">
    <text evidence="1">The sequence shown here is derived from an EMBL/GenBank/DDBJ whole genome shotgun (WGS) entry which is preliminary data.</text>
</comment>
<gene>
    <name evidence="1" type="ORF">BV25DRAFT_356466</name>
</gene>
<organism evidence="1 2">
    <name type="scientific">Artomyces pyxidatus</name>
    <dbReference type="NCBI Taxonomy" id="48021"/>
    <lineage>
        <taxon>Eukaryota</taxon>
        <taxon>Fungi</taxon>
        <taxon>Dikarya</taxon>
        <taxon>Basidiomycota</taxon>
        <taxon>Agaricomycotina</taxon>
        <taxon>Agaricomycetes</taxon>
        <taxon>Russulales</taxon>
        <taxon>Auriscalpiaceae</taxon>
        <taxon>Artomyces</taxon>
    </lineage>
</organism>